<dbReference type="NCBIfam" id="NF045542">
    <property type="entry name" value="Clp_rel_HeadMat"/>
    <property type="match status" value="1"/>
</dbReference>
<proteinExistence type="inferred from homology"/>
<dbReference type="PANTHER" id="PTHR10381">
    <property type="entry name" value="ATP-DEPENDENT CLP PROTEASE PROTEOLYTIC SUBUNIT"/>
    <property type="match status" value="1"/>
</dbReference>
<evidence type="ECO:0000313" key="9">
    <source>
        <dbReference type="Proteomes" id="UP000757900"/>
    </source>
</evidence>
<keyword evidence="2" id="KW-0963">Cytoplasm</keyword>
<dbReference type="CDD" id="cd07016">
    <property type="entry name" value="S14_ClpP_1"/>
    <property type="match status" value="1"/>
</dbReference>
<dbReference type="Proteomes" id="UP000757900">
    <property type="component" value="Unassembled WGS sequence"/>
</dbReference>
<feature type="compositionally biased region" description="Acidic residues" evidence="7">
    <location>
        <begin position="215"/>
        <end position="231"/>
    </location>
</feature>
<evidence type="ECO:0000256" key="6">
    <source>
        <dbReference type="RuleBase" id="RU003567"/>
    </source>
</evidence>
<dbReference type="InterPro" id="IPR023562">
    <property type="entry name" value="ClpP/TepA"/>
</dbReference>
<dbReference type="GO" id="GO:0051117">
    <property type="term" value="F:ATPase binding"/>
    <property type="evidence" value="ECO:0007669"/>
    <property type="project" value="TreeGrafter"/>
</dbReference>
<dbReference type="InterPro" id="IPR029045">
    <property type="entry name" value="ClpP/crotonase-like_dom_sf"/>
</dbReference>
<evidence type="ECO:0000256" key="2">
    <source>
        <dbReference type="ARBA" id="ARBA00022490"/>
    </source>
</evidence>
<dbReference type="PRINTS" id="PR00127">
    <property type="entry name" value="CLPPROTEASEP"/>
</dbReference>
<comment type="similarity">
    <text evidence="1 6">Belongs to the peptidase S14 family.</text>
</comment>
<dbReference type="AlphaFoldDB" id="A0A929MR71"/>
<dbReference type="GO" id="GO:0004252">
    <property type="term" value="F:serine-type endopeptidase activity"/>
    <property type="evidence" value="ECO:0007669"/>
    <property type="project" value="InterPro"/>
</dbReference>
<comment type="caution">
    <text evidence="8">The sequence shown here is derived from an EMBL/GenBank/DDBJ whole genome shotgun (WGS) entry which is preliminary data.</text>
</comment>
<evidence type="ECO:0000256" key="4">
    <source>
        <dbReference type="ARBA" id="ARBA00022801"/>
    </source>
</evidence>
<evidence type="ECO:0000256" key="1">
    <source>
        <dbReference type="ARBA" id="ARBA00007039"/>
    </source>
</evidence>
<keyword evidence="5" id="KW-0720">Serine protease</keyword>
<reference evidence="8" key="1">
    <citation type="submission" date="2020-04" db="EMBL/GenBank/DDBJ databases">
        <title>Deep metagenomics examines the oral microbiome during advanced dental caries in children, revealing novel taxa and co-occurrences with host molecules.</title>
        <authorList>
            <person name="Baker J.L."/>
            <person name="Morton J.T."/>
            <person name="Dinis M."/>
            <person name="Alvarez R."/>
            <person name="Tran N.C."/>
            <person name="Knight R."/>
            <person name="Edlund A."/>
        </authorList>
    </citation>
    <scope>NUCLEOTIDE SEQUENCE</scope>
    <source>
        <strain evidence="8">JCVI_23_bin.16</strain>
    </source>
</reference>
<evidence type="ECO:0000256" key="3">
    <source>
        <dbReference type="ARBA" id="ARBA00022670"/>
    </source>
</evidence>
<gene>
    <name evidence="8" type="ORF">HXK00_00985</name>
</gene>
<dbReference type="GO" id="GO:0009368">
    <property type="term" value="C:endopeptidase Clp complex"/>
    <property type="evidence" value="ECO:0007669"/>
    <property type="project" value="TreeGrafter"/>
</dbReference>
<dbReference type="Pfam" id="PF00574">
    <property type="entry name" value="CLP_protease"/>
    <property type="match status" value="1"/>
</dbReference>
<evidence type="ECO:0000256" key="5">
    <source>
        <dbReference type="ARBA" id="ARBA00022825"/>
    </source>
</evidence>
<sequence>MMRANKIEPRIKAEIAGNTAVVYMHGTVGDSWFDDSISAKSVREQLNGFEGDEIELHINSFGGDMFEGIAIKNYLSNRPEKVTAYIDGIAASAASIIAMCADTIIMPVDTQLMIHNPWTYAAGNAKELRKVAEQLEVAQTSLEETYMKRFVGEREELKALLDAETFLTAEQAIQFGLADAVEKEGSLDTVSDKLVSSLMAKYKKPVSNHLISDDKAEEEEATDGPAEEPEEKEQPNEAVTIDKIAGLFA</sequence>
<feature type="region of interest" description="Disordered" evidence="7">
    <location>
        <begin position="209"/>
        <end position="249"/>
    </location>
</feature>
<name>A0A929MR71_ABIDE</name>
<evidence type="ECO:0000313" key="8">
    <source>
        <dbReference type="EMBL" id="MBF0934201.1"/>
    </source>
</evidence>
<dbReference type="SUPFAM" id="SSF52096">
    <property type="entry name" value="ClpP/crotonase"/>
    <property type="match status" value="1"/>
</dbReference>
<dbReference type="Gene3D" id="3.90.226.10">
    <property type="entry name" value="2-enoyl-CoA Hydratase, Chain A, domain 1"/>
    <property type="match status" value="1"/>
</dbReference>
<protein>
    <recommendedName>
        <fullName evidence="6">ATP-dependent Clp protease proteolytic subunit</fullName>
    </recommendedName>
</protein>
<dbReference type="InterPro" id="IPR001907">
    <property type="entry name" value="ClpP"/>
</dbReference>
<dbReference type="PANTHER" id="PTHR10381:SF70">
    <property type="entry name" value="ATP-DEPENDENT CLP PROTEASE PROTEOLYTIC SUBUNIT"/>
    <property type="match status" value="1"/>
</dbReference>
<keyword evidence="3 8" id="KW-0645">Protease</keyword>
<organism evidence="8 9">
    <name type="scientific">Abiotrophia defectiva</name>
    <name type="common">Streptococcus defectivus</name>
    <dbReference type="NCBI Taxonomy" id="46125"/>
    <lineage>
        <taxon>Bacteria</taxon>
        <taxon>Bacillati</taxon>
        <taxon>Bacillota</taxon>
        <taxon>Bacilli</taxon>
        <taxon>Lactobacillales</taxon>
        <taxon>Aerococcaceae</taxon>
        <taxon>Abiotrophia</taxon>
    </lineage>
</organism>
<keyword evidence="4" id="KW-0378">Hydrolase</keyword>
<dbReference type="GO" id="GO:0004176">
    <property type="term" value="F:ATP-dependent peptidase activity"/>
    <property type="evidence" value="ECO:0007669"/>
    <property type="project" value="InterPro"/>
</dbReference>
<dbReference type="EMBL" id="JABZFV010000004">
    <property type="protein sequence ID" value="MBF0934201.1"/>
    <property type="molecule type" value="Genomic_DNA"/>
</dbReference>
<dbReference type="GO" id="GO:0006515">
    <property type="term" value="P:protein quality control for misfolded or incompletely synthesized proteins"/>
    <property type="evidence" value="ECO:0007669"/>
    <property type="project" value="TreeGrafter"/>
</dbReference>
<accession>A0A929MR71</accession>
<evidence type="ECO:0000256" key="7">
    <source>
        <dbReference type="SAM" id="MobiDB-lite"/>
    </source>
</evidence>